<reference evidence="3" key="1">
    <citation type="submission" date="2016-06" db="UniProtKB">
        <authorList>
            <consortium name="WormBaseParasite"/>
        </authorList>
    </citation>
    <scope>IDENTIFICATION</scope>
</reference>
<evidence type="ECO:0000313" key="2">
    <source>
        <dbReference type="Proteomes" id="UP000270296"/>
    </source>
</evidence>
<accession>A0A183IEA9</accession>
<protein>
    <submittedName>
        <fullName evidence="1 3">Uncharacterized protein</fullName>
    </submittedName>
</protein>
<sequence length="128" mass="13938">MSSHIVIRHTSQKYIASSSFSKLDSIQIKPSVPWLSHGLFPMQLKRRSDLAAPVHHLSRQLSNGPEHTALEGAVGLPRLLRITPRGQSTVAWTEPVAVAHAPTDGWTRTTGCHRGGACGHTPLARLLQ</sequence>
<keyword evidence="2" id="KW-1185">Reference proteome</keyword>
<organism evidence="3">
    <name type="scientific">Soboliphyme baturini</name>
    <dbReference type="NCBI Taxonomy" id="241478"/>
    <lineage>
        <taxon>Eukaryota</taxon>
        <taxon>Metazoa</taxon>
        <taxon>Ecdysozoa</taxon>
        <taxon>Nematoda</taxon>
        <taxon>Enoplea</taxon>
        <taxon>Dorylaimia</taxon>
        <taxon>Dioctophymatida</taxon>
        <taxon>Dioctophymatoidea</taxon>
        <taxon>Soboliphymatidae</taxon>
        <taxon>Soboliphyme</taxon>
    </lineage>
</organism>
<dbReference type="Proteomes" id="UP000270296">
    <property type="component" value="Unassembled WGS sequence"/>
</dbReference>
<dbReference type="WBParaSite" id="SBAD_0000204701-mRNA-1">
    <property type="protein sequence ID" value="SBAD_0000204701-mRNA-1"/>
    <property type="gene ID" value="SBAD_0000204701"/>
</dbReference>
<gene>
    <name evidence="1" type="ORF">SBAD_LOCUS1953</name>
</gene>
<proteinExistence type="predicted"/>
<name>A0A183IEA9_9BILA</name>
<reference evidence="1 2" key="2">
    <citation type="submission" date="2018-11" db="EMBL/GenBank/DDBJ databases">
        <authorList>
            <consortium name="Pathogen Informatics"/>
        </authorList>
    </citation>
    <scope>NUCLEOTIDE SEQUENCE [LARGE SCALE GENOMIC DNA]</scope>
</reference>
<dbReference type="AlphaFoldDB" id="A0A183IEA9"/>
<dbReference type="EMBL" id="UZAM01007020">
    <property type="protein sequence ID" value="VDO96008.1"/>
    <property type="molecule type" value="Genomic_DNA"/>
</dbReference>
<evidence type="ECO:0000313" key="3">
    <source>
        <dbReference type="WBParaSite" id="SBAD_0000204701-mRNA-1"/>
    </source>
</evidence>
<evidence type="ECO:0000313" key="1">
    <source>
        <dbReference type="EMBL" id="VDO96008.1"/>
    </source>
</evidence>